<organism evidence="2 3">
    <name type="scientific">Streptomyces chrestomyceticus JCM 4735</name>
    <dbReference type="NCBI Taxonomy" id="1306181"/>
    <lineage>
        <taxon>Bacteria</taxon>
        <taxon>Bacillati</taxon>
        <taxon>Actinomycetota</taxon>
        <taxon>Actinomycetes</taxon>
        <taxon>Kitasatosporales</taxon>
        <taxon>Streptomycetaceae</taxon>
        <taxon>Streptomyces</taxon>
    </lineage>
</organism>
<dbReference type="EMBL" id="BHZC01000001">
    <property type="protein sequence ID" value="GCD32845.1"/>
    <property type="molecule type" value="Genomic_DNA"/>
</dbReference>
<evidence type="ECO:0000313" key="2">
    <source>
        <dbReference type="EMBL" id="GCD32845.1"/>
    </source>
</evidence>
<evidence type="ECO:0000313" key="3">
    <source>
        <dbReference type="Proteomes" id="UP000287830"/>
    </source>
</evidence>
<sequence length="93" mass="10443">MTSLPRHAELAEHLCRSEVARVTSGIDAVEPKIREPSLKQLPPDRRSDASSPDPRMHGIRDLALTLPPAPDVELTYAEYVALDTRRIHEPLLR</sequence>
<reference evidence="2 3" key="1">
    <citation type="submission" date="2018-11" db="EMBL/GenBank/DDBJ databases">
        <title>Whole genome sequence of Streptomyces chrestomyceticus NBRC 13444(T).</title>
        <authorList>
            <person name="Komaki H."/>
            <person name="Tamura T."/>
        </authorList>
    </citation>
    <scope>NUCLEOTIDE SEQUENCE [LARGE SCALE GENOMIC DNA]</scope>
    <source>
        <strain evidence="2 3">NBRC 13444</strain>
    </source>
</reference>
<gene>
    <name evidence="2" type="ORF">OEIGOIKO_00563</name>
</gene>
<accession>A0A7U9PVZ7</accession>
<protein>
    <submittedName>
        <fullName evidence="2">Uncharacterized protein</fullName>
    </submittedName>
</protein>
<comment type="caution">
    <text evidence="2">The sequence shown here is derived from an EMBL/GenBank/DDBJ whole genome shotgun (WGS) entry which is preliminary data.</text>
</comment>
<name>A0A7U9PVZ7_9ACTN</name>
<proteinExistence type="predicted"/>
<dbReference type="AlphaFoldDB" id="A0A7U9PVZ7"/>
<feature type="region of interest" description="Disordered" evidence="1">
    <location>
        <begin position="26"/>
        <end position="58"/>
    </location>
</feature>
<feature type="compositionally biased region" description="Basic and acidic residues" evidence="1">
    <location>
        <begin position="29"/>
        <end position="58"/>
    </location>
</feature>
<evidence type="ECO:0000256" key="1">
    <source>
        <dbReference type="SAM" id="MobiDB-lite"/>
    </source>
</evidence>
<dbReference type="Proteomes" id="UP000287830">
    <property type="component" value="Unassembled WGS sequence"/>
</dbReference>